<evidence type="ECO:0000256" key="5">
    <source>
        <dbReference type="ARBA" id="ARBA00049660"/>
    </source>
</evidence>
<reference evidence="7 8" key="1">
    <citation type="submission" date="2018-06" db="EMBL/GenBank/DDBJ databases">
        <title>Genomic Encyclopedia of Type Strains, Phase IV (KMG-IV): sequencing the most valuable type-strain genomes for metagenomic binning, comparative biology and taxonomic classification.</title>
        <authorList>
            <person name="Goeker M."/>
        </authorList>
    </citation>
    <scope>NUCLEOTIDE SEQUENCE [LARGE SCALE GENOMIC DNA]</scope>
    <source>
        <strain evidence="7 8">DSM 22112</strain>
    </source>
</reference>
<dbReference type="GO" id="GO:0005886">
    <property type="term" value="C:plasma membrane"/>
    <property type="evidence" value="ECO:0007669"/>
    <property type="project" value="TreeGrafter"/>
</dbReference>
<name>A0A366IFA6_9FIRM</name>
<keyword evidence="8" id="KW-1185">Reference proteome</keyword>
<dbReference type="PROSITE" id="PS01005">
    <property type="entry name" value="FORMATE_NITRITE_TP_1"/>
    <property type="match status" value="1"/>
</dbReference>
<comment type="similarity">
    <text evidence="5">Belongs to the FNT transporter (TC 1.A.16) family.</text>
</comment>
<evidence type="ECO:0000256" key="1">
    <source>
        <dbReference type="ARBA" id="ARBA00004141"/>
    </source>
</evidence>
<evidence type="ECO:0000256" key="6">
    <source>
        <dbReference type="SAM" id="Phobius"/>
    </source>
</evidence>
<evidence type="ECO:0000313" key="8">
    <source>
        <dbReference type="Proteomes" id="UP000253490"/>
    </source>
</evidence>
<feature type="transmembrane region" description="Helical" evidence="6">
    <location>
        <begin position="147"/>
        <end position="169"/>
    </location>
</feature>
<comment type="subcellular location">
    <subcellularLocation>
        <location evidence="1">Membrane</location>
        <topology evidence="1">Multi-pass membrane protein</topology>
    </subcellularLocation>
</comment>
<evidence type="ECO:0000256" key="3">
    <source>
        <dbReference type="ARBA" id="ARBA00022989"/>
    </source>
</evidence>
<dbReference type="PANTHER" id="PTHR30520">
    <property type="entry name" value="FORMATE TRANSPORTER-RELATED"/>
    <property type="match status" value="1"/>
</dbReference>
<comment type="caution">
    <text evidence="7">The sequence shown here is derived from an EMBL/GenBank/DDBJ whole genome shotgun (WGS) entry which is preliminary data.</text>
</comment>
<sequence>MYEEDLKLVSKAAKAKVSFMKGNLLGYFIASMLGGAYVGFGVLLIHSIGGMLQGGPYTKIIMGVSFSIALSLVVIAGAELFTGNNFVIGTGALMGTVSWKDTIKVWIVCYLGNWAGSIVLAILSWGAGISTGPIGEFVAAMSATKMSIPLISLLLKGVLCNILVCLAIWSSTRCKSESGKLIMIFLCLFAFITSGFEHSIANMTLLTIGLLAPHGTAISLGGYLYNIGVVTIGNMIGGILFLAIPYYIIAGKKVGKALEQ</sequence>
<feature type="transmembrane region" description="Helical" evidence="6">
    <location>
        <begin position="24"/>
        <end position="48"/>
    </location>
</feature>
<feature type="transmembrane region" description="Helical" evidence="6">
    <location>
        <begin position="181"/>
        <end position="211"/>
    </location>
</feature>
<accession>A0A366IFA6</accession>
<dbReference type="PROSITE" id="PS01006">
    <property type="entry name" value="FORMATE_NITRITE_TP_2"/>
    <property type="match status" value="1"/>
</dbReference>
<dbReference type="GO" id="GO:0015499">
    <property type="term" value="F:formate transmembrane transporter activity"/>
    <property type="evidence" value="ECO:0007669"/>
    <property type="project" value="TreeGrafter"/>
</dbReference>
<dbReference type="OrthoDB" id="9786493at2"/>
<dbReference type="Gene3D" id="1.20.1080.10">
    <property type="entry name" value="Glycerol uptake facilitator protein"/>
    <property type="match status" value="1"/>
</dbReference>
<gene>
    <name evidence="7" type="ORF">DES36_101114</name>
</gene>
<dbReference type="InterPro" id="IPR024002">
    <property type="entry name" value="For/NO2_transpt_CS"/>
</dbReference>
<dbReference type="EMBL" id="QNRX01000001">
    <property type="protein sequence ID" value="RBP70062.1"/>
    <property type="molecule type" value="Genomic_DNA"/>
</dbReference>
<dbReference type="Proteomes" id="UP000253490">
    <property type="component" value="Unassembled WGS sequence"/>
</dbReference>
<evidence type="ECO:0000256" key="2">
    <source>
        <dbReference type="ARBA" id="ARBA00022692"/>
    </source>
</evidence>
<dbReference type="InterPro" id="IPR000292">
    <property type="entry name" value="For/NO2_transpt"/>
</dbReference>
<dbReference type="AlphaFoldDB" id="A0A366IFA6"/>
<proteinExistence type="inferred from homology"/>
<feature type="transmembrane region" description="Helical" evidence="6">
    <location>
        <begin position="103"/>
        <end position="127"/>
    </location>
</feature>
<organism evidence="7 8">
    <name type="scientific">Alkalibaculum bacchi</name>
    <dbReference type="NCBI Taxonomy" id="645887"/>
    <lineage>
        <taxon>Bacteria</taxon>
        <taxon>Bacillati</taxon>
        <taxon>Bacillota</taxon>
        <taxon>Clostridia</taxon>
        <taxon>Eubacteriales</taxon>
        <taxon>Eubacteriaceae</taxon>
        <taxon>Alkalibaculum</taxon>
    </lineage>
</organism>
<dbReference type="InterPro" id="IPR023271">
    <property type="entry name" value="Aquaporin-like"/>
</dbReference>
<keyword evidence="3 6" id="KW-1133">Transmembrane helix</keyword>
<feature type="transmembrane region" description="Helical" evidence="6">
    <location>
        <begin position="223"/>
        <end position="249"/>
    </location>
</feature>
<dbReference type="PANTHER" id="PTHR30520:SF8">
    <property type="entry name" value="NITRITE TRANSPORTER NIRC"/>
    <property type="match status" value="1"/>
</dbReference>
<dbReference type="RefSeq" id="WP_113919275.1">
    <property type="nucleotide sequence ID" value="NZ_QNRX01000001.1"/>
</dbReference>
<evidence type="ECO:0000256" key="4">
    <source>
        <dbReference type="ARBA" id="ARBA00023136"/>
    </source>
</evidence>
<evidence type="ECO:0000313" key="7">
    <source>
        <dbReference type="EMBL" id="RBP70062.1"/>
    </source>
</evidence>
<keyword evidence="4 6" id="KW-0472">Membrane</keyword>
<protein>
    <submittedName>
        <fullName evidence="7">Hydrosulfide channel (FNT family)</fullName>
    </submittedName>
</protein>
<keyword evidence="2 6" id="KW-0812">Transmembrane</keyword>
<feature type="transmembrane region" description="Helical" evidence="6">
    <location>
        <begin position="60"/>
        <end position="82"/>
    </location>
</feature>
<dbReference type="Pfam" id="PF01226">
    <property type="entry name" value="Form_Nir_trans"/>
    <property type="match status" value="1"/>
</dbReference>